<sequence>ICKGLDMQQPYLITIMARATYYAGETRRQKKSTTANPFDTCGIRNKCYRNLRDTQGNQKTKWGRENHRLGFILEKIIQKLIPSLLITVC</sequence>
<evidence type="ECO:0000313" key="2">
    <source>
        <dbReference type="Proteomes" id="UP000029965"/>
    </source>
</evidence>
<reference evidence="1" key="2">
    <citation type="submission" date="2025-08" db="UniProtKB">
        <authorList>
            <consortium name="Ensembl"/>
        </authorList>
    </citation>
    <scope>IDENTIFICATION</scope>
</reference>
<dbReference type="eggNOG" id="ENOG502TF7A">
    <property type="taxonomic scope" value="Eukaryota"/>
</dbReference>
<reference evidence="1" key="3">
    <citation type="submission" date="2025-09" db="UniProtKB">
        <authorList>
            <consortium name="Ensembl"/>
        </authorList>
    </citation>
    <scope>IDENTIFICATION</scope>
</reference>
<reference evidence="1 2" key="1">
    <citation type="submission" date="2014-03" db="EMBL/GenBank/DDBJ databases">
        <authorList>
            <person name="Warren W."/>
            <person name="Wilson R.K."/>
        </authorList>
    </citation>
    <scope>NUCLEOTIDE SEQUENCE</scope>
</reference>
<name>A0A0D9QW24_CHLSB</name>
<protein>
    <submittedName>
        <fullName evidence="1">Uncharacterized protein</fullName>
    </submittedName>
</protein>
<evidence type="ECO:0000313" key="1">
    <source>
        <dbReference type="Ensembl" id="ENSCSAP00000000563.1"/>
    </source>
</evidence>
<dbReference type="Proteomes" id="UP000029965">
    <property type="component" value="Chromosome 7"/>
</dbReference>
<dbReference type="AlphaFoldDB" id="A0A0D9QW24"/>
<dbReference type="Bgee" id="ENSCSAG00000004207">
    <property type="expression patterns" value="Expressed in Ammon's horn and 4 other cell types or tissues"/>
</dbReference>
<organism evidence="1 2">
    <name type="scientific">Chlorocebus sabaeus</name>
    <name type="common">Green monkey</name>
    <name type="synonym">Simia sabaea</name>
    <dbReference type="NCBI Taxonomy" id="60711"/>
    <lineage>
        <taxon>Eukaryota</taxon>
        <taxon>Metazoa</taxon>
        <taxon>Chordata</taxon>
        <taxon>Craniata</taxon>
        <taxon>Vertebrata</taxon>
        <taxon>Euteleostomi</taxon>
        <taxon>Mammalia</taxon>
        <taxon>Eutheria</taxon>
        <taxon>Euarchontoglires</taxon>
        <taxon>Primates</taxon>
        <taxon>Haplorrhini</taxon>
        <taxon>Catarrhini</taxon>
        <taxon>Cercopithecidae</taxon>
        <taxon>Cercopithecinae</taxon>
        <taxon>Chlorocebus</taxon>
    </lineage>
</organism>
<dbReference type="EMBL" id="AQIB01016709">
    <property type="status" value="NOT_ANNOTATED_CDS"/>
    <property type="molecule type" value="Genomic_DNA"/>
</dbReference>
<proteinExistence type="predicted"/>
<accession>A0A0D9QW24</accession>
<keyword evidence="2" id="KW-1185">Reference proteome</keyword>
<dbReference type="Ensembl" id="ENSCSAT00000002239.1">
    <property type="protein sequence ID" value="ENSCSAP00000000563.1"/>
    <property type="gene ID" value="ENSCSAG00000004207.1"/>
</dbReference>